<sequence>MKIGKHTSFMIGFIKDFIDGEIDSYFFKLDYDAYVIEHFPYMENENPALADRFVNTIDYTYENIINQELTDDEFRTRISAAFNKWLRKSKEA</sequence>
<dbReference type="Proteomes" id="UP000239720">
    <property type="component" value="Unassembled WGS sequence"/>
</dbReference>
<dbReference type="KEGG" id="hsc:HVS_06795"/>
<dbReference type="EMBL" id="CP025197">
    <property type="protein sequence ID" value="AUG57285.1"/>
    <property type="molecule type" value="Genomic_DNA"/>
</dbReference>
<accession>A0A2K9EDJ9</accession>
<evidence type="ECO:0000313" key="3">
    <source>
        <dbReference type="Proteomes" id="UP000233534"/>
    </source>
</evidence>
<dbReference type="OrthoDB" id="1788105at2"/>
<dbReference type="Proteomes" id="UP000233534">
    <property type="component" value="Chromosome"/>
</dbReference>
<organism evidence="1 3">
    <name type="scientific">Acetivibrio saccincola</name>
    <dbReference type="NCBI Taxonomy" id="1677857"/>
    <lineage>
        <taxon>Bacteria</taxon>
        <taxon>Bacillati</taxon>
        <taxon>Bacillota</taxon>
        <taxon>Clostridia</taxon>
        <taxon>Eubacteriales</taxon>
        <taxon>Oscillospiraceae</taxon>
        <taxon>Acetivibrio</taxon>
    </lineage>
</organism>
<dbReference type="AlphaFoldDB" id="A0A2K9EDJ9"/>
<keyword evidence="3" id="KW-1185">Reference proteome</keyword>
<dbReference type="RefSeq" id="WP_101300453.1">
    <property type="nucleotide sequence ID" value="NZ_DAONOL010000092.1"/>
</dbReference>
<protein>
    <submittedName>
        <fullName evidence="1">Uncharacterized protein</fullName>
    </submittedName>
</protein>
<reference evidence="2 4" key="2">
    <citation type="journal article" date="2018" name="Syst. Appl. Microbiol.">
        <title>Characterization and high-quality draft genome sequence of Herbivorax saccincola A7, an anaerobic, alkaliphilic, thermophilic, cellulolytic, and xylanolytic bacterium.</title>
        <authorList>
            <person name="Aikawa S."/>
            <person name="Baramee S."/>
            <person name="Sermsathanaswadi J."/>
            <person name="Thianheng P."/>
            <person name="Tachaapaikoon C."/>
            <person name="Shikata A."/>
            <person name="Waeonukul R."/>
            <person name="Pason P."/>
            <person name="Ratanakhanokchai K."/>
            <person name="Kosugi A."/>
        </authorList>
    </citation>
    <scope>NUCLEOTIDE SEQUENCE [LARGE SCALE GENOMIC DNA]</scope>
    <source>
        <strain evidence="2 4">A7</strain>
    </source>
</reference>
<evidence type="ECO:0000313" key="2">
    <source>
        <dbReference type="EMBL" id="PQQ65349.1"/>
    </source>
</evidence>
<evidence type="ECO:0000313" key="1">
    <source>
        <dbReference type="EMBL" id="AUG57285.1"/>
    </source>
</evidence>
<gene>
    <name evidence="2" type="ORF">B9R14_16790</name>
    <name evidence="1" type="ORF">HVS_06795</name>
</gene>
<reference evidence="1 3" key="1">
    <citation type="submission" date="2017-12" db="EMBL/GenBank/DDBJ databases">
        <title>Complete genome sequence of Herbivorax saccincola GGR1, a novel Cellulosome-producing hydrolytic bacterium in a thermophilic biogas plant, established by Illumina and Nanopore MinION sequencing.</title>
        <authorList>
            <person name="Pechtl A."/>
            <person name="Ruckert C."/>
            <person name="Koeck D.E."/>
            <person name="Maus I."/>
            <person name="Winkler A."/>
            <person name="Kalinowski J."/>
            <person name="Puhler A."/>
            <person name="Schwarz W.W."/>
            <person name="Zverlov V.V."/>
            <person name="Schluter A."/>
            <person name="Liebl W."/>
        </authorList>
    </citation>
    <scope>NUCLEOTIDE SEQUENCE [LARGE SCALE GENOMIC DNA]</scope>
    <source>
        <strain evidence="1">GGR1</strain>
        <strain evidence="3">SR1</strain>
    </source>
</reference>
<dbReference type="EMBL" id="NEMB01000004">
    <property type="protein sequence ID" value="PQQ65349.1"/>
    <property type="molecule type" value="Genomic_DNA"/>
</dbReference>
<name>A0A2K9EDJ9_9FIRM</name>
<evidence type="ECO:0000313" key="4">
    <source>
        <dbReference type="Proteomes" id="UP000239720"/>
    </source>
</evidence>
<proteinExistence type="predicted"/>